<keyword evidence="3" id="KW-0418">Kinase</keyword>
<name>A0AAE0IR45_9PEZI</name>
<proteinExistence type="inferred from homology"/>
<evidence type="ECO:0000313" key="3">
    <source>
        <dbReference type="EMBL" id="KAK3329427.1"/>
    </source>
</evidence>
<accession>A0AAE0IR45</accession>
<comment type="caution">
    <text evidence="3">The sequence shown here is derived from an EMBL/GenBank/DDBJ whole genome shotgun (WGS) entry which is preliminary data.</text>
</comment>
<evidence type="ECO:0000313" key="4">
    <source>
        <dbReference type="Proteomes" id="UP001283341"/>
    </source>
</evidence>
<dbReference type="AlphaFoldDB" id="A0AAE0IR45"/>
<dbReference type="PANTHER" id="PTHR15243:SF0">
    <property type="entry name" value="SERINE_THREONINE-PROTEIN KINASE 19"/>
    <property type="match status" value="1"/>
</dbReference>
<reference evidence="3" key="1">
    <citation type="journal article" date="2023" name="Mol. Phylogenet. Evol.">
        <title>Genome-scale phylogeny and comparative genomics of the fungal order Sordariales.</title>
        <authorList>
            <person name="Hensen N."/>
            <person name="Bonometti L."/>
            <person name="Westerberg I."/>
            <person name="Brannstrom I.O."/>
            <person name="Guillou S."/>
            <person name="Cros-Aarteil S."/>
            <person name="Calhoun S."/>
            <person name="Haridas S."/>
            <person name="Kuo A."/>
            <person name="Mondo S."/>
            <person name="Pangilinan J."/>
            <person name="Riley R."/>
            <person name="LaButti K."/>
            <person name="Andreopoulos B."/>
            <person name="Lipzen A."/>
            <person name="Chen C."/>
            <person name="Yan M."/>
            <person name="Daum C."/>
            <person name="Ng V."/>
            <person name="Clum A."/>
            <person name="Steindorff A."/>
            <person name="Ohm R.A."/>
            <person name="Martin F."/>
            <person name="Silar P."/>
            <person name="Natvig D.O."/>
            <person name="Lalanne C."/>
            <person name="Gautier V."/>
            <person name="Ament-Velasquez S.L."/>
            <person name="Kruys A."/>
            <person name="Hutchinson M.I."/>
            <person name="Powell A.J."/>
            <person name="Barry K."/>
            <person name="Miller A.N."/>
            <person name="Grigoriev I.V."/>
            <person name="Debuchy R."/>
            <person name="Gladieux P."/>
            <person name="Hiltunen Thoren M."/>
            <person name="Johannesson H."/>
        </authorList>
    </citation>
    <scope>NUCLEOTIDE SEQUENCE</scope>
    <source>
        <strain evidence="3">CBS 118394</strain>
    </source>
</reference>
<keyword evidence="3" id="KW-0808">Transferase</keyword>
<feature type="region of interest" description="Disordered" evidence="2">
    <location>
        <begin position="1"/>
        <end position="74"/>
    </location>
</feature>
<evidence type="ECO:0000256" key="1">
    <source>
        <dbReference type="ARBA" id="ARBA00093458"/>
    </source>
</evidence>
<dbReference type="Pfam" id="PF10494">
    <property type="entry name" value="Stk19"/>
    <property type="match status" value="1"/>
</dbReference>
<dbReference type="Proteomes" id="UP001283341">
    <property type="component" value="Unassembled WGS sequence"/>
</dbReference>
<dbReference type="InterPro" id="IPR018865">
    <property type="entry name" value="STK19-like"/>
</dbReference>
<dbReference type="GO" id="GO:0016301">
    <property type="term" value="F:kinase activity"/>
    <property type="evidence" value="ECO:0007669"/>
    <property type="project" value="UniProtKB-KW"/>
</dbReference>
<dbReference type="PANTHER" id="PTHR15243">
    <property type="entry name" value="SERINE/THREONINE-PROTEIN KINASE 19"/>
    <property type="match status" value="1"/>
</dbReference>
<comment type="similarity">
    <text evidence="1">Belongs to the STK19 family.</text>
</comment>
<reference evidence="3" key="2">
    <citation type="submission" date="2023-06" db="EMBL/GenBank/DDBJ databases">
        <authorList>
            <consortium name="Lawrence Berkeley National Laboratory"/>
            <person name="Haridas S."/>
            <person name="Hensen N."/>
            <person name="Bonometti L."/>
            <person name="Westerberg I."/>
            <person name="Brannstrom I.O."/>
            <person name="Guillou S."/>
            <person name="Cros-Aarteil S."/>
            <person name="Calhoun S."/>
            <person name="Kuo A."/>
            <person name="Mondo S."/>
            <person name="Pangilinan J."/>
            <person name="Riley R."/>
            <person name="Labutti K."/>
            <person name="Andreopoulos B."/>
            <person name="Lipzen A."/>
            <person name="Chen C."/>
            <person name="Yanf M."/>
            <person name="Daum C."/>
            <person name="Ng V."/>
            <person name="Clum A."/>
            <person name="Steindorff A."/>
            <person name="Ohm R."/>
            <person name="Martin F."/>
            <person name="Silar P."/>
            <person name="Natvig D."/>
            <person name="Lalanne C."/>
            <person name="Gautier V."/>
            <person name="Ament-Velasquez S.L."/>
            <person name="Kruys A."/>
            <person name="Hutchinson M.I."/>
            <person name="Powell A.J."/>
            <person name="Barry K."/>
            <person name="Miller A.N."/>
            <person name="Grigoriev I.V."/>
            <person name="Debuchy R."/>
            <person name="Gladieux P."/>
            <person name="Thoren M.H."/>
            <person name="Johannesson H."/>
        </authorList>
    </citation>
    <scope>NUCLEOTIDE SEQUENCE</scope>
    <source>
        <strain evidence="3">CBS 118394</strain>
    </source>
</reference>
<dbReference type="GO" id="GO:0046579">
    <property type="term" value="P:positive regulation of Ras protein signal transduction"/>
    <property type="evidence" value="ECO:0007669"/>
    <property type="project" value="TreeGrafter"/>
</dbReference>
<feature type="compositionally biased region" description="Low complexity" evidence="2">
    <location>
        <begin position="31"/>
        <end position="43"/>
    </location>
</feature>
<sequence length="417" mass="43640">MSLRSILGGGSRVKKSSPSNNKKRGGGGGSSSSSWTSSLPRTKAVGDGSNKSRSSKKLTPPANYEDDDGDDDHDNRLVVRSLVATGPRLGLRDVASAQRYIRASIFDPMPERGSGMNSTKIATVLQTRAALPPVVSASHIQALLAKSPTAAEREMAELVRAGTARRVVVPRRGGIGDLVVLSRDLEDMVHTNKVLDERTKGEFVRWLRANPAAQAMSKSALPEASQVDALVRAGFLTAQSNDGTGGSGRMGVYARPEDRSSMLSLEAVSRAAAGSLAAVGGEGALHAAGGTGIGRSSLSGGVSSGSFSVAVPGTGLFLKLVSAALDHLVELLTKTQFREMPEADLREKWDGGIAGDKEAALAKKARGEFVGILPGRTKKWRDLHGLAFPWILQEAVGAGAVEVFETRSVGRGVRLVG</sequence>
<keyword evidence="4" id="KW-1185">Reference proteome</keyword>
<protein>
    <submittedName>
        <fullName evidence="3">Serine-threonine protein kinase 19-domain-containing protein</fullName>
    </submittedName>
</protein>
<organism evidence="3 4">
    <name type="scientific">Apodospora peruviana</name>
    <dbReference type="NCBI Taxonomy" id="516989"/>
    <lineage>
        <taxon>Eukaryota</taxon>
        <taxon>Fungi</taxon>
        <taxon>Dikarya</taxon>
        <taxon>Ascomycota</taxon>
        <taxon>Pezizomycotina</taxon>
        <taxon>Sordariomycetes</taxon>
        <taxon>Sordariomycetidae</taxon>
        <taxon>Sordariales</taxon>
        <taxon>Lasiosphaeriaceae</taxon>
        <taxon>Apodospora</taxon>
    </lineage>
</organism>
<dbReference type="EMBL" id="JAUEDM010000001">
    <property type="protein sequence ID" value="KAK3329427.1"/>
    <property type="molecule type" value="Genomic_DNA"/>
</dbReference>
<gene>
    <name evidence="3" type="ORF">B0H66DRAFT_24358</name>
</gene>
<evidence type="ECO:0000256" key="2">
    <source>
        <dbReference type="SAM" id="MobiDB-lite"/>
    </source>
</evidence>